<reference evidence="2" key="1">
    <citation type="submission" date="2020-02" db="EMBL/GenBank/DDBJ databases">
        <title>Delineation of the pyrene-degrading pathway in Roseobacter clade bacteria by genomic analysis.</title>
        <authorList>
            <person name="Zhou H."/>
            <person name="Wang H."/>
        </authorList>
    </citation>
    <scope>NUCLEOTIDE SEQUENCE</scope>
    <source>
        <strain evidence="2">PrR005</strain>
    </source>
</reference>
<accession>A0A6B2NUB9</accession>
<organism evidence="2">
    <name type="scientific">Ruegeria sp. PrR005</name>
    <dbReference type="NCBI Taxonomy" id="2706882"/>
    <lineage>
        <taxon>Bacteria</taxon>
        <taxon>Pseudomonadati</taxon>
        <taxon>Pseudomonadota</taxon>
        <taxon>Alphaproteobacteria</taxon>
        <taxon>Rhodobacterales</taxon>
        <taxon>Roseobacteraceae</taxon>
        <taxon>Ruegeria</taxon>
    </lineage>
</organism>
<sequence>MRGFFLAATLLVATPVLADEVTGTILAYDRVDGLIVLDDKTVWSLEFVAEVPEGLVSGDEVHIVYETAGEDGITKISAIHRK</sequence>
<dbReference type="EMBL" id="JAAGOX010000056">
    <property type="protein sequence ID" value="NDW47746.1"/>
    <property type="molecule type" value="Genomic_DNA"/>
</dbReference>
<evidence type="ECO:0000256" key="1">
    <source>
        <dbReference type="SAM" id="SignalP"/>
    </source>
</evidence>
<evidence type="ECO:0008006" key="3">
    <source>
        <dbReference type="Google" id="ProtNLM"/>
    </source>
</evidence>
<comment type="caution">
    <text evidence="2">The sequence shown here is derived from an EMBL/GenBank/DDBJ whole genome shotgun (WGS) entry which is preliminary data.</text>
</comment>
<keyword evidence="1" id="KW-0732">Signal</keyword>
<feature type="chain" id="PRO_5025631864" description="DUF1344 domain-containing protein" evidence="1">
    <location>
        <begin position="19"/>
        <end position="82"/>
    </location>
</feature>
<feature type="signal peptide" evidence="1">
    <location>
        <begin position="1"/>
        <end position="18"/>
    </location>
</feature>
<evidence type="ECO:0000313" key="2">
    <source>
        <dbReference type="EMBL" id="NDW47746.1"/>
    </source>
</evidence>
<dbReference type="RefSeq" id="WP_164132759.1">
    <property type="nucleotide sequence ID" value="NZ_JAAGOX010000056.1"/>
</dbReference>
<protein>
    <recommendedName>
        <fullName evidence="3">DUF1344 domain-containing protein</fullName>
    </recommendedName>
</protein>
<gene>
    <name evidence="2" type="ORF">G0P99_22610</name>
</gene>
<proteinExistence type="predicted"/>
<name>A0A6B2NUB9_9RHOB</name>
<dbReference type="AlphaFoldDB" id="A0A6B2NUB9"/>